<dbReference type="EMBL" id="LN907858">
    <property type="protein sequence ID" value="CUU39027.1"/>
    <property type="molecule type" value="Genomic_DNA"/>
</dbReference>
<name>A0A0S4PRS0_9HELI</name>
<dbReference type="AlphaFoldDB" id="A0A0S4PRS0"/>
<keyword evidence="1" id="KW-0812">Transmembrane</keyword>
<sequence>MQILTIIKTLESVLFVAKARFIGGIILEIFSFYPKPPTQ</sequence>
<protein>
    <submittedName>
        <fullName evidence="2">Uncharacterized protein</fullName>
    </submittedName>
</protein>
<gene>
    <name evidence="2" type="ORF">BN2458_PEG0140</name>
</gene>
<dbReference type="Proteomes" id="UP000064525">
    <property type="component" value="Chromosome I"/>
</dbReference>
<keyword evidence="1" id="KW-1133">Transmembrane helix</keyword>
<feature type="transmembrane region" description="Helical" evidence="1">
    <location>
        <begin position="12"/>
        <end position="33"/>
    </location>
</feature>
<accession>A0A0S4PRS0</accession>
<evidence type="ECO:0000313" key="3">
    <source>
        <dbReference type="Proteomes" id="UP000064525"/>
    </source>
</evidence>
<organism evidence="2 3">
    <name type="scientific">Helicobacter typhlonius</name>
    <dbReference type="NCBI Taxonomy" id="76936"/>
    <lineage>
        <taxon>Bacteria</taxon>
        <taxon>Pseudomonadati</taxon>
        <taxon>Campylobacterota</taxon>
        <taxon>Epsilonproteobacteria</taxon>
        <taxon>Campylobacterales</taxon>
        <taxon>Helicobacteraceae</taxon>
        <taxon>Helicobacter</taxon>
    </lineage>
</organism>
<keyword evidence="1" id="KW-0472">Membrane</keyword>
<evidence type="ECO:0000313" key="2">
    <source>
        <dbReference type="EMBL" id="CUU39027.1"/>
    </source>
</evidence>
<reference evidence="3" key="1">
    <citation type="submission" date="2015-11" db="EMBL/GenBank/DDBJ databases">
        <authorList>
            <person name="Anvar S.Y."/>
        </authorList>
    </citation>
    <scope>NUCLEOTIDE SEQUENCE [LARGE SCALE GENOMIC DNA]</scope>
</reference>
<dbReference type="KEGG" id="hty:BN2458_PEG0140"/>
<proteinExistence type="predicted"/>
<evidence type="ECO:0000256" key="1">
    <source>
        <dbReference type="SAM" id="Phobius"/>
    </source>
</evidence>